<accession>A0ABR3CQ47</accession>
<dbReference type="EMBL" id="JAJVCZ030000002">
    <property type="protein sequence ID" value="KAL0262730.1"/>
    <property type="molecule type" value="Genomic_DNA"/>
</dbReference>
<proteinExistence type="predicted"/>
<feature type="compositionally biased region" description="Basic and acidic residues" evidence="1">
    <location>
        <begin position="1"/>
        <end position="25"/>
    </location>
</feature>
<reference evidence="2 3" key="1">
    <citation type="submission" date="2024-02" db="EMBL/GenBank/DDBJ databases">
        <title>De novo assembly and annotation of 12 fungi associated with fruit tree decline syndrome in Ontario, Canada.</title>
        <authorList>
            <person name="Sulman M."/>
            <person name="Ellouze W."/>
            <person name="Ilyukhin E."/>
        </authorList>
    </citation>
    <scope>NUCLEOTIDE SEQUENCE [LARGE SCALE GENOMIC DNA]</scope>
    <source>
        <strain evidence="2 3">FDS-637</strain>
    </source>
</reference>
<dbReference type="Proteomes" id="UP001430584">
    <property type="component" value="Unassembled WGS sequence"/>
</dbReference>
<feature type="compositionally biased region" description="Basic and acidic residues" evidence="1">
    <location>
        <begin position="33"/>
        <end position="49"/>
    </location>
</feature>
<evidence type="ECO:0000256" key="1">
    <source>
        <dbReference type="SAM" id="MobiDB-lite"/>
    </source>
</evidence>
<sequence>MLKELKREELPALQIKKEPDERKDSSASASSEGSRRSDVKIKKEKRNSVADEDWGEFFGDGVKAENDGDEDLAMKDERNLS</sequence>
<protein>
    <submittedName>
        <fullName evidence="2">Uncharacterized protein</fullName>
    </submittedName>
</protein>
<dbReference type="RefSeq" id="XP_066635759.1">
    <property type="nucleotide sequence ID" value="XM_066773192.1"/>
</dbReference>
<evidence type="ECO:0000313" key="3">
    <source>
        <dbReference type="Proteomes" id="UP001430584"/>
    </source>
</evidence>
<gene>
    <name evidence="2" type="ORF">SLS55_001702</name>
</gene>
<feature type="region of interest" description="Disordered" evidence="1">
    <location>
        <begin position="1"/>
        <end position="81"/>
    </location>
</feature>
<keyword evidence="3" id="KW-1185">Reference proteome</keyword>
<dbReference type="GeneID" id="92005787"/>
<feature type="compositionally biased region" description="Basic and acidic residues" evidence="1">
    <location>
        <begin position="62"/>
        <end position="81"/>
    </location>
</feature>
<evidence type="ECO:0000313" key="2">
    <source>
        <dbReference type="EMBL" id="KAL0262730.1"/>
    </source>
</evidence>
<comment type="caution">
    <text evidence="2">The sequence shown here is derived from an EMBL/GenBank/DDBJ whole genome shotgun (WGS) entry which is preliminary data.</text>
</comment>
<organism evidence="2 3">
    <name type="scientific">Diplodia seriata</name>
    <dbReference type="NCBI Taxonomy" id="420778"/>
    <lineage>
        <taxon>Eukaryota</taxon>
        <taxon>Fungi</taxon>
        <taxon>Dikarya</taxon>
        <taxon>Ascomycota</taxon>
        <taxon>Pezizomycotina</taxon>
        <taxon>Dothideomycetes</taxon>
        <taxon>Dothideomycetes incertae sedis</taxon>
        <taxon>Botryosphaeriales</taxon>
        <taxon>Botryosphaeriaceae</taxon>
        <taxon>Diplodia</taxon>
    </lineage>
</organism>
<name>A0ABR3CQ47_9PEZI</name>